<keyword evidence="4" id="KW-0378">Hydrolase</keyword>
<dbReference type="Proteomes" id="UP001321861">
    <property type="component" value="Chromosome"/>
</dbReference>
<evidence type="ECO:0000256" key="6">
    <source>
        <dbReference type="RuleBase" id="RU000590"/>
    </source>
</evidence>
<keyword evidence="10" id="KW-1185">Reference proteome</keyword>
<dbReference type="InterPro" id="IPR000994">
    <property type="entry name" value="Pept_M24"/>
</dbReference>
<dbReference type="PANTHER" id="PTHR46112:SF10">
    <property type="entry name" value="DIPEPTIDASE YKVY-RELATED"/>
    <property type="match status" value="1"/>
</dbReference>
<keyword evidence="5" id="KW-0464">Manganese</keyword>
<protein>
    <submittedName>
        <fullName evidence="9">Dipeptidase</fullName>
    </submittedName>
</protein>
<dbReference type="SUPFAM" id="SSF55920">
    <property type="entry name" value="Creatinase/aminopeptidase"/>
    <property type="match status" value="1"/>
</dbReference>
<dbReference type="Gene3D" id="3.40.350.10">
    <property type="entry name" value="Creatinase/prolidase N-terminal domain"/>
    <property type="match status" value="1"/>
</dbReference>
<dbReference type="AlphaFoldDB" id="A0AAU9CXQ2"/>
<evidence type="ECO:0000256" key="5">
    <source>
        <dbReference type="ARBA" id="ARBA00023211"/>
    </source>
</evidence>
<sequence>MNNHLEQLIKFLEENELDLAYLSDPTNIFYYTGFLADPHERTLAFFVDRSGRNFLFTPALEVSSAHDAGFSGEVYGYLDEEDPYTKISEHLARLDDKFNRVGIEKSQLTVSRFEQLKRILPQTAQFLDLTSAIESQRLIKTEDEIAKMIAAGSEADYAFEIAQKYCRPGITEVELVNEIESALRKKGVLHVSFDTLVQAGKMAANPHGEPTTNQVADHDLVLFDLGTVHDNYVSDATRTFAVGSIDDRQRDIYEVCLEAQLAAMDFAKPGVTASQLDKVARNIISEHGYGEYFNHRLGHGLGISVHEFPSIMAGNDLVLTPGMCFSIEPGIYIPGFAGVRIEDSVYVTENGVEPFTHSTKELVTL</sequence>
<dbReference type="Pfam" id="PF01321">
    <property type="entry name" value="Creatinase_N"/>
    <property type="match status" value="1"/>
</dbReference>
<dbReference type="Pfam" id="PF00557">
    <property type="entry name" value="Peptidase_M24"/>
    <property type="match status" value="1"/>
</dbReference>
<name>A0AAU9CXQ2_9LACO</name>
<proteinExistence type="inferred from homology"/>
<dbReference type="Gene3D" id="3.90.230.10">
    <property type="entry name" value="Creatinase/methionine aminopeptidase superfamily"/>
    <property type="match status" value="1"/>
</dbReference>
<evidence type="ECO:0000256" key="1">
    <source>
        <dbReference type="ARBA" id="ARBA00001936"/>
    </source>
</evidence>
<dbReference type="EMBL" id="AP026802">
    <property type="protein sequence ID" value="BDR58784.1"/>
    <property type="molecule type" value="Genomic_DNA"/>
</dbReference>
<dbReference type="InterPro" id="IPR001131">
    <property type="entry name" value="Peptidase_M24B_aminopep-P_CS"/>
</dbReference>
<feature type="domain" description="Peptidase M24" evidence="7">
    <location>
        <begin position="147"/>
        <end position="349"/>
    </location>
</feature>
<evidence type="ECO:0000256" key="3">
    <source>
        <dbReference type="ARBA" id="ARBA00022723"/>
    </source>
</evidence>
<organism evidence="9 10">
    <name type="scientific">Xylocopilactobacillus apicola</name>
    <dbReference type="NCBI Taxonomy" id="2932184"/>
    <lineage>
        <taxon>Bacteria</taxon>
        <taxon>Bacillati</taxon>
        <taxon>Bacillota</taxon>
        <taxon>Bacilli</taxon>
        <taxon>Lactobacillales</taxon>
        <taxon>Lactobacillaceae</taxon>
        <taxon>Xylocopilactobacillus</taxon>
    </lineage>
</organism>
<dbReference type="PROSITE" id="PS00491">
    <property type="entry name" value="PROLINE_PEPTIDASE"/>
    <property type="match status" value="1"/>
</dbReference>
<accession>A0AAU9CXQ2</accession>
<feature type="domain" description="Creatinase N-terminal" evidence="8">
    <location>
        <begin position="5"/>
        <end position="139"/>
    </location>
</feature>
<evidence type="ECO:0000256" key="2">
    <source>
        <dbReference type="ARBA" id="ARBA00008766"/>
    </source>
</evidence>
<dbReference type="RefSeq" id="WP_317634616.1">
    <property type="nucleotide sequence ID" value="NZ_AP026802.1"/>
</dbReference>
<dbReference type="InterPro" id="IPR036005">
    <property type="entry name" value="Creatinase/aminopeptidase-like"/>
</dbReference>
<evidence type="ECO:0000313" key="9">
    <source>
        <dbReference type="EMBL" id="BDR58784.1"/>
    </source>
</evidence>
<comment type="cofactor">
    <cofactor evidence="1">
        <name>Mn(2+)</name>
        <dbReference type="ChEBI" id="CHEBI:29035"/>
    </cofactor>
</comment>
<reference evidence="9 10" key="1">
    <citation type="journal article" date="2023" name="Microbiol. Spectr.">
        <title>Symbiosis of Carpenter Bees with Uncharacterized Lactic Acid Bacteria Showing NAD Auxotrophy.</title>
        <authorList>
            <person name="Kawasaki S."/>
            <person name="Ozawa K."/>
            <person name="Mori T."/>
            <person name="Yamamoto A."/>
            <person name="Ito M."/>
            <person name="Ohkuma M."/>
            <person name="Sakamoto M."/>
            <person name="Matsutani M."/>
        </authorList>
    </citation>
    <scope>NUCLEOTIDE SEQUENCE [LARGE SCALE GENOMIC DNA]</scope>
    <source>
        <strain evidence="9 10">XA3</strain>
    </source>
</reference>
<dbReference type="PANTHER" id="PTHR46112">
    <property type="entry name" value="AMINOPEPTIDASE"/>
    <property type="match status" value="1"/>
</dbReference>
<dbReference type="InterPro" id="IPR029149">
    <property type="entry name" value="Creatin/AminoP/Spt16_N"/>
</dbReference>
<dbReference type="KEGG" id="xap:XA3_12250"/>
<keyword evidence="3 6" id="KW-0479">Metal-binding</keyword>
<dbReference type="GO" id="GO:0046872">
    <property type="term" value="F:metal ion binding"/>
    <property type="evidence" value="ECO:0007669"/>
    <property type="project" value="UniProtKB-KW"/>
</dbReference>
<dbReference type="CDD" id="cd01092">
    <property type="entry name" value="APP-like"/>
    <property type="match status" value="1"/>
</dbReference>
<comment type="similarity">
    <text evidence="2 6">Belongs to the peptidase M24B family.</text>
</comment>
<dbReference type="GO" id="GO:0016787">
    <property type="term" value="F:hydrolase activity"/>
    <property type="evidence" value="ECO:0007669"/>
    <property type="project" value="UniProtKB-KW"/>
</dbReference>
<dbReference type="InterPro" id="IPR000587">
    <property type="entry name" value="Creatinase_N"/>
</dbReference>
<evidence type="ECO:0000259" key="7">
    <source>
        <dbReference type="Pfam" id="PF00557"/>
    </source>
</evidence>
<dbReference type="InterPro" id="IPR050659">
    <property type="entry name" value="Peptidase_M24B"/>
</dbReference>
<evidence type="ECO:0000259" key="8">
    <source>
        <dbReference type="Pfam" id="PF01321"/>
    </source>
</evidence>
<evidence type="ECO:0000313" key="10">
    <source>
        <dbReference type="Proteomes" id="UP001321861"/>
    </source>
</evidence>
<dbReference type="SUPFAM" id="SSF53092">
    <property type="entry name" value="Creatinase/prolidase N-terminal domain"/>
    <property type="match status" value="1"/>
</dbReference>
<evidence type="ECO:0000256" key="4">
    <source>
        <dbReference type="ARBA" id="ARBA00022801"/>
    </source>
</evidence>
<gene>
    <name evidence="9" type="ORF">XA3_12250</name>
</gene>